<dbReference type="PANTHER" id="PTHR19848:SF8">
    <property type="entry name" value="F-BOX AND WD REPEAT DOMAIN CONTAINING 7"/>
    <property type="match status" value="1"/>
</dbReference>
<dbReference type="PROSITE" id="PS50082">
    <property type="entry name" value="WD_REPEATS_2"/>
    <property type="match status" value="4"/>
</dbReference>
<dbReference type="Proteomes" id="UP000288227">
    <property type="component" value="Unassembled WGS sequence"/>
</dbReference>
<keyword evidence="1 3" id="KW-0853">WD repeat</keyword>
<dbReference type="InterPro" id="IPR015943">
    <property type="entry name" value="WD40/YVTN_repeat-like_dom_sf"/>
</dbReference>
<dbReference type="PROSITE" id="PS00678">
    <property type="entry name" value="WD_REPEATS_1"/>
    <property type="match status" value="1"/>
</dbReference>
<reference evidence="4 5" key="1">
    <citation type="submission" date="2018-11" db="EMBL/GenBank/DDBJ databases">
        <title>Chryseotalea sanarue gen. nov., sp., nov., a member of the family Cytophagaceae, isolated from a brackish lake in Hamamatsu Japan.</title>
        <authorList>
            <person name="Maejima Y."/>
            <person name="Iino T."/>
            <person name="Muraguchi Y."/>
            <person name="Fukuda K."/>
            <person name="Ohkuma M."/>
            <person name="Moriuchi R."/>
            <person name="Dohra H."/>
            <person name="Kimbara K."/>
            <person name="Shintani M."/>
        </authorList>
    </citation>
    <scope>NUCLEOTIDE SEQUENCE [LARGE SCALE GENOMIC DNA]</scope>
    <source>
        <strain evidence="4 5">Ys</strain>
    </source>
</reference>
<keyword evidence="2" id="KW-0677">Repeat</keyword>
<feature type="repeat" description="WD" evidence="3">
    <location>
        <begin position="177"/>
        <end position="218"/>
    </location>
</feature>
<evidence type="ECO:0000313" key="5">
    <source>
        <dbReference type="Proteomes" id="UP000288227"/>
    </source>
</evidence>
<proteinExistence type="predicted"/>
<dbReference type="AlphaFoldDB" id="A0A401UAH9"/>
<dbReference type="CDD" id="cd00200">
    <property type="entry name" value="WD40"/>
    <property type="match status" value="1"/>
</dbReference>
<dbReference type="PANTHER" id="PTHR19848">
    <property type="entry name" value="WD40 REPEAT PROTEIN"/>
    <property type="match status" value="1"/>
</dbReference>
<gene>
    <name evidence="4" type="ORF">SanaruYs_21450</name>
</gene>
<name>A0A401UAH9_9BACT</name>
<protein>
    <submittedName>
        <fullName evidence="4">Uncharacterized protein</fullName>
    </submittedName>
</protein>
<dbReference type="InterPro" id="IPR019775">
    <property type="entry name" value="WD40_repeat_CS"/>
</dbReference>
<dbReference type="SMART" id="SM00320">
    <property type="entry name" value="WD40"/>
    <property type="match status" value="7"/>
</dbReference>
<comment type="caution">
    <text evidence="4">The sequence shown here is derived from an EMBL/GenBank/DDBJ whole genome shotgun (WGS) entry which is preliminary data.</text>
</comment>
<evidence type="ECO:0000313" key="4">
    <source>
        <dbReference type="EMBL" id="GCC51916.1"/>
    </source>
</evidence>
<feature type="repeat" description="WD" evidence="3">
    <location>
        <begin position="11"/>
        <end position="44"/>
    </location>
</feature>
<evidence type="ECO:0000256" key="2">
    <source>
        <dbReference type="ARBA" id="ARBA00022737"/>
    </source>
</evidence>
<evidence type="ECO:0000256" key="1">
    <source>
        <dbReference type="ARBA" id="ARBA00022574"/>
    </source>
</evidence>
<accession>A0A401UAH9</accession>
<evidence type="ECO:0000256" key="3">
    <source>
        <dbReference type="PROSITE-ProRule" id="PRU00221"/>
    </source>
</evidence>
<organism evidence="4 5">
    <name type="scientific">Chryseotalea sanaruensis</name>
    <dbReference type="NCBI Taxonomy" id="2482724"/>
    <lineage>
        <taxon>Bacteria</taxon>
        <taxon>Pseudomonadati</taxon>
        <taxon>Bacteroidota</taxon>
        <taxon>Cytophagia</taxon>
        <taxon>Cytophagales</taxon>
        <taxon>Chryseotaleaceae</taxon>
        <taxon>Chryseotalea</taxon>
    </lineage>
</organism>
<feature type="repeat" description="WD" evidence="3">
    <location>
        <begin position="220"/>
        <end position="261"/>
    </location>
</feature>
<dbReference type="Gene3D" id="2.130.10.10">
    <property type="entry name" value="YVTN repeat-like/Quinoprotein amine dehydrogenase"/>
    <property type="match status" value="2"/>
</dbReference>
<feature type="repeat" description="WD" evidence="3">
    <location>
        <begin position="267"/>
        <end position="303"/>
    </location>
</feature>
<dbReference type="InterPro" id="IPR020472">
    <property type="entry name" value="WD40_PAC1"/>
</dbReference>
<dbReference type="PRINTS" id="PR00320">
    <property type="entry name" value="GPROTEINBRPT"/>
</dbReference>
<keyword evidence="5" id="KW-1185">Reference proteome</keyword>
<dbReference type="SUPFAM" id="SSF50978">
    <property type="entry name" value="WD40 repeat-like"/>
    <property type="match status" value="1"/>
</dbReference>
<dbReference type="InterPro" id="IPR001680">
    <property type="entry name" value="WD40_rpt"/>
</dbReference>
<dbReference type="RefSeq" id="WP_127122550.1">
    <property type="nucleotide sequence ID" value="NZ_BHXQ01000003.1"/>
</dbReference>
<sequence length="303" mass="33886">MPIAVQKLASYRGHNDCVYTLAHGDQPNFFFSAAGDGMIVQWDLTKPDEGQLIATLPKSVYTLHRHEDSNLLIAGHNYSGIHIINWQEKREIASLQLTDAAIFDITSIDNLLLVGTGDGSLISVNLKTAQIVDQIRVSEKSIRTIVVNRISNEVAVGYSDNFIRIFDLHDLTLKYAFEAHTNSVFTLQFTKDGHYLMSGSRDARLKVWDVRGGYKLVNEVVAHLFAINDLVISPDGKYFATASMDKSIKVWDAESQQLLKVIDKSRHAGHGTSVNKLLWSSHENQVISASDDRTISIWSIIFE</sequence>
<dbReference type="EMBL" id="BHXQ01000003">
    <property type="protein sequence ID" value="GCC51916.1"/>
    <property type="molecule type" value="Genomic_DNA"/>
</dbReference>
<dbReference type="OrthoDB" id="933690at2"/>
<dbReference type="PROSITE" id="PS50294">
    <property type="entry name" value="WD_REPEATS_REGION"/>
    <property type="match status" value="3"/>
</dbReference>
<dbReference type="InterPro" id="IPR036322">
    <property type="entry name" value="WD40_repeat_dom_sf"/>
</dbReference>
<dbReference type="Pfam" id="PF00400">
    <property type="entry name" value="WD40"/>
    <property type="match status" value="4"/>
</dbReference>